<dbReference type="Proteomes" id="UP000236919">
    <property type="component" value="Unassembled WGS sequence"/>
</dbReference>
<comment type="caution">
    <text evidence="1">The sequence shown here is derived from an EMBL/GenBank/DDBJ whole genome shotgun (WGS) entry which is preliminary data.</text>
</comment>
<reference evidence="1 2" key="1">
    <citation type="submission" date="2018-01" db="EMBL/GenBank/DDBJ databases">
        <title>Genomic Encyclopedia of Type Strains, Phase III (KMG-III): the genomes of soil and plant-associated and newly described type strains.</title>
        <authorList>
            <person name="Whitman W."/>
        </authorList>
    </citation>
    <scope>NUCLEOTIDE SEQUENCE [LARGE SCALE GENOMIC DNA]</scope>
    <source>
        <strain evidence="1 2">1131</strain>
    </source>
</reference>
<proteinExistence type="predicted"/>
<protein>
    <submittedName>
        <fullName evidence="1">Uncharacterized protein</fullName>
    </submittedName>
</protein>
<sequence length="48" mass="5550">MIKPDRTIYYLSLQSMPFVRPNFSEMLQALDFIIKHAYPARGEYAGAV</sequence>
<dbReference type="EMBL" id="PQFZ01000005">
    <property type="protein sequence ID" value="POR52657.1"/>
    <property type="molecule type" value="Genomic_DNA"/>
</dbReference>
<evidence type="ECO:0000313" key="1">
    <source>
        <dbReference type="EMBL" id="POR52657.1"/>
    </source>
</evidence>
<accession>A0A2S4MDZ9</accession>
<gene>
    <name evidence="1" type="ORF">CYD53_105322</name>
</gene>
<organism evidence="1 2">
    <name type="scientific">Bosea psychrotolerans</name>
    <dbReference type="NCBI Taxonomy" id="1871628"/>
    <lineage>
        <taxon>Bacteria</taxon>
        <taxon>Pseudomonadati</taxon>
        <taxon>Pseudomonadota</taxon>
        <taxon>Alphaproteobacteria</taxon>
        <taxon>Hyphomicrobiales</taxon>
        <taxon>Boseaceae</taxon>
        <taxon>Bosea</taxon>
    </lineage>
</organism>
<name>A0A2S4MDZ9_9HYPH</name>
<dbReference type="AlphaFoldDB" id="A0A2S4MDZ9"/>
<evidence type="ECO:0000313" key="2">
    <source>
        <dbReference type="Proteomes" id="UP000236919"/>
    </source>
</evidence>
<keyword evidence="2" id="KW-1185">Reference proteome</keyword>